<sequence length="66" mass="7090">MGHPQPVNETGLAFGYNGAPSSLEQAVNYAFIQLGAGAVRATVDDLLRLMRRAAPERSFRAGRSKT</sequence>
<accession>A0A246JPI0</accession>
<proteinExistence type="predicted"/>
<evidence type="ECO:0000313" key="1">
    <source>
        <dbReference type="EMBL" id="OWQ94671.1"/>
    </source>
</evidence>
<organism evidence="1 2">
    <name type="scientific">Sphingopyxis bauzanensis</name>
    <dbReference type="NCBI Taxonomy" id="651663"/>
    <lineage>
        <taxon>Bacteria</taxon>
        <taxon>Pseudomonadati</taxon>
        <taxon>Pseudomonadota</taxon>
        <taxon>Alphaproteobacteria</taxon>
        <taxon>Sphingomonadales</taxon>
        <taxon>Sphingomonadaceae</taxon>
        <taxon>Sphingopyxis</taxon>
    </lineage>
</organism>
<dbReference type="AlphaFoldDB" id="A0A246JPI0"/>
<evidence type="ECO:0000313" key="2">
    <source>
        <dbReference type="Proteomes" id="UP000197361"/>
    </source>
</evidence>
<dbReference type="Proteomes" id="UP000197361">
    <property type="component" value="Unassembled WGS sequence"/>
</dbReference>
<keyword evidence="2" id="KW-1185">Reference proteome</keyword>
<reference evidence="1 2" key="1">
    <citation type="journal article" date="2010" name="Int. J. Syst. Evol. Microbiol.">
        <title>Sphingopyxis bauzanensis sp. nov., a psychrophilic bacterium isolated from soil.</title>
        <authorList>
            <person name="Zhang D.C."/>
            <person name="Liu H.C."/>
            <person name="Xin Y.H."/>
            <person name="Zhou Y.G."/>
            <person name="Schinner F."/>
            <person name="Margesin R."/>
        </authorList>
    </citation>
    <scope>NUCLEOTIDE SEQUENCE [LARGE SCALE GENOMIC DNA]</scope>
    <source>
        <strain evidence="1 2">DSM 22271</strain>
    </source>
</reference>
<dbReference type="RefSeq" id="WP_088442693.1">
    <property type="nucleotide sequence ID" value="NZ_BMMC01000008.1"/>
</dbReference>
<dbReference type="EMBL" id="NISK01000004">
    <property type="protein sequence ID" value="OWQ94671.1"/>
    <property type="molecule type" value="Genomic_DNA"/>
</dbReference>
<gene>
    <name evidence="1" type="ORF">CDQ92_16500</name>
</gene>
<comment type="caution">
    <text evidence="1">The sequence shown here is derived from an EMBL/GenBank/DDBJ whole genome shotgun (WGS) entry which is preliminary data.</text>
</comment>
<name>A0A246JPI0_9SPHN</name>
<protein>
    <submittedName>
        <fullName evidence="1">Uncharacterized protein</fullName>
    </submittedName>
</protein>